<dbReference type="OrthoDB" id="8910078at2"/>
<keyword evidence="1" id="KW-1133">Transmembrane helix</keyword>
<keyword evidence="3" id="KW-1185">Reference proteome</keyword>
<keyword evidence="1" id="KW-0472">Membrane</keyword>
<evidence type="ECO:0000313" key="2">
    <source>
        <dbReference type="EMBL" id="SEA50919.1"/>
    </source>
</evidence>
<sequence length="63" mass="6726">MARTHPPVMGHDLPGPRLTRAGWGLLALWVGAPALALIVVSDLLGWVVAQALFDVCFGLVCYL</sequence>
<accession>A0A1H4BS40</accession>
<dbReference type="Proteomes" id="UP000198703">
    <property type="component" value="Unassembled WGS sequence"/>
</dbReference>
<gene>
    <name evidence="2" type="ORF">SAMN05444370_10618</name>
</gene>
<keyword evidence="1" id="KW-0812">Transmembrane</keyword>
<dbReference type="STRING" id="89524.SAMN05444370_10618"/>
<proteinExistence type="predicted"/>
<protein>
    <submittedName>
        <fullName evidence="2">Uncharacterized protein</fullName>
    </submittedName>
</protein>
<name>A0A1H4BS40_9RHOB</name>
<evidence type="ECO:0000313" key="3">
    <source>
        <dbReference type="Proteomes" id="UP000198703"/>
    </source>
</evidence>
<dbReference type="EMBL" id="FNQM01000006">
    <property type="protein sequence ID" value="SEA50919.1"/>
    <property type="molecule type" value="Genomic_DNA"/>
</dbReference>
<reference evidence="2 3" key="1">
    <citation type="submission" date="2016-10" db="EMBL/GenBank/DDBJ databases">
        <authorList>
            <person name="de Groot N.N."/>
        </authorList>
    </citation>
    <scope>NUCLEOTIDE SEQUENCE [LARGE SCALE GENOMIC DNA]</scope>
    <source>
        <strain evidence="2 3">DSM 15345</strain>
    </source>
</reference>
<evidence type="ECO:0000256" key="1">
    <source>
        <dbReference type="SAM" id="Phobius"/>
    </source>
</evidence>
<dbReference type="AlphaFoldDB" id="A0A1H4BS40"/>
<organism evidence="2 3">
    <name type="scientific">Rubrimonas cliftonensis</name>
    <dbReference type="NCBI Taxonomy" id="89524"/>
    <lineage>
        <taxon>Bacteria</taxon>
        <taxon>Pseudomonadati</taxon>
        <taxon>Pseudomonadota</taxon>
        <taxon>Alphaproteobacteria</taxon>
        <taxon>Rhodobacterales</taxon>
        <taxon>Paracoccaceae</taxon>
        <taxon>Rubrimonas</taxon>
    </lineage>
</organism>
<dbReference type="RefSeq" id="WP_093253402.1">
    <property type="nucleotide sequence ID" value="NZ_FNQM01000006.1"/>
</dbReference>
<feature type="transmembrane region" description="Helical" evidence="1">
    <location>
        <begin position="21"/>
        <end position="38"/>
    </location>
</feature>